<name>A0A3E0W0F0_9MICO</name>
<sequence>MPVFDSPSRCSLGQHVRFRWYGYPPAEVGDDIETAVDVLFESIDGGSRVWNLYNERMVRSEFRARILSAQRGELSPIDEIKSVDVRNPPPLYEIRWQGITVTSLLEAGKKRFDQVLVRQYHSEPVAAPGYFIGHHAHEKVVSGGTVSERQDAEIAVAKRFYDAGSASGWGIEPGQRVPSDI</sequence>
<reference evidence="1 2" key="1">
    <citation type="submission" date="2017-04" db="EMBL/GenBank/DDBJ databases">
        <title>Comparative genome analysis of Subtercola boreus.</title>
        <authorList>
            <person name="Cho Y.-J."/>
            <person name="Cho A."/>
            <person name="Kim O.-S."/>
            <person name="Lee J.-I."/>
        </authorList>
    </citation>
    <scope>NUCLEOTIDE SEQUENCE [LARGE SCALE GENOMIC DNA]</scope>
    <source>
        <strain evidence="1 2">P27444</strain>
    </source>
</reference>
<dbReference type="OrthoDB" id="5119267at2"/>
<dbReference type="AlphaFoldDB" id="A0A3E0W0F0"/>
<dbReference type="EMBL" id="NBXA01000007">
    <property type="protein sequence ID" value="RFA15335.1"/>
    <property type="molecule type" value="Genomic_DNA"/>
</dbReference>
<dbReference type="RefSeq" id="WP_116282097.1">
    <property type="nucleotide sequence ID" value="NZ_NBXA01000007.1"/>
</dbReference>
<dbReference type="Proteomes" id="UP000256709">
    <property type="component" value="Unassembled WGS sequence"/>
</dbReference>
<organism evidence="1 2">
    <name type="scientific">Subtercola boreus</name>
    <dbReference type="NCBI Taxonomy" id="120213"/>
    <lineage>
        <taxon>Bacteria</taxon>
        <taxon>Bacillati</taxon>
        <taxon>Actinomycetota</taxon>
        <taxon>Actinomycetes</taxon>
        <taxon>Micrococcales</taxon>
        <taxon>Microbacteriaceae</taxon>
        <taxon>Subtercola</taxon>
    </lineage>
</organism>
<protein>
    <submittedName>
        <fullName evidence="1">Uncharacterized protein</fullName>
    </submittedName>
</protein>
<evidence type="ECO:0000313" key="2">
    <source>
        <dbReference type="Proteomes" id="UP000256709"/>
    </source>
</evidence>
<gene>
    <name evidence="1" type="ORF">B7R21_04790</name>
</gene>
<proteinExistence type="predicted"/>
<evidence type="ECO:0000313" key="1">
    <source>
        <dbReference type="EMBL" id="RFA15335.1"/>
    </source>
</evidence>
<comment type="caution">
    <text evidence="1">The sequence shown here is derived from an EMBL/GenBank/DDBJ whole genome shotgun (WGS) entry which is preliminary data.</text>
</comment>
<accession>A0A3E0W0F0</accession>